<protein>
    <submittedName>
        <fullName evidence="3">1-acyl-sn-glycerol-3-phosphate acyltransferase</fullName>
    </submittedName>
</protein>
<keyword evidence="3" id="KW-0808">Transferase</keyword>
<evidence type="ECO:0000256" key="1">
    <source>
        <dbReference type="SAM" id="MobiDB-lite"/>
    </source>
</evidence>
<feature type="domain" description="Phospholipid/glycerol acyltransferase" evidence="2">
    <location>
        <begin position="117"/>
        <end position="236"/>
    </location>
</feature>
<reference evidence="3 4" key="1">
    <citation type="submission" date="2019-03" db="EMBL/GenBank/DDBJ databases">
        <title>Genomic Encyclopedia of Type Strains, Phase IV (KMG-IV): sequencing the most valuable type-strain genomes for metagenomic binning, comparative biology and taxonomic classification.</title>
        <authorList>
            <person name="Goeker M."/>
        </authorList>
    </citation>
    <scope>NUCLEOTIDE SEQUENCE [LARGE SCALE GENOMIC DNA]</scope>
    <source>
        <strain evidence="3 4">DSM 45934</strain>
    </source>
</reference>
<dbReference type="SUPFAM" id="SSF69593">
    <property type="entry name" value="Glycerol-3-phosphate (1)-acyltransferase"/>
    <property type="match status" value="1"/>
</dbReference>
<keyword evidence="4" id="KW-1185">Reference proteome</keyword>
<evidence type="ECO:0000259" key="2">
    <source>
        <dbReference type="SMART" id="SM00563"/>
    </source>
</evidence>
<evidence type="ECO:0000313" key="4">
    <source>
        <dbReference type="Proteomes" id="UP000295680"/>
    </source>
</evidence>
<dbReference type="OrthoDB" id="5241618at2"/>
<dbReference type="SMART" id="SM00563">
    <property type="entry name" value="PlsC"/>
    <property type="match status" value="1"/>
</dbReference>
<dbReference type="CDD" id="cd07987">
    <property type="entry name" value="LPLAT_MGAT-like"/>
    <property type="match status" value="1"/>
</dbReference>
<evidence type="ECO:0000313" key="3">
    <source>
        <dbReference type="EMBL" id="TCO65218.1"/>
    </source>
</evidence>
<dbReference type="GO" id="GO:0016020">
    <property type="term" value="C:membrane"/>
    <property type="evidence" value="ECO:0007669"/>
    <property type="project" value="TreeGrafter"/>
</dbReference>
<dbReference type="AlphaFoldDB" id="A0A4R2K5Y6"/>
<gene>
    <name evidence="3" type="ORF">EV192_1011006</name>
</gene>
<comment type="caution">
    <text evidence="3">The sequence shown here is derived from an EMBL/GenBank/DDBJ whole genome shotgun (WGS) entry which is preliminary data.</text>
</comment>
<organism evidence="3 4">
    <name type="scientific">Actinocrispum wychmicini</name>
    <dbReference type="NCBI Taxonomy" id="1213861"/>
    <lineage>
        <taxon>Bacteria</taxon>
        <taxon>Bacillati</taxon>
        <taxon>Actinomycetota</taxon>
        <taxon>Actinomycetes</taxon>
        <taxon>Pseudonocardiales</taxon>
        <taxon>Pseudonocardiaceae</taxon>
        <taxon>Actinocrispum</taxon>
    </lineage>
</organism>
<name>A0A4R2K5Y6_9PSEU</name>
<sequence length="331" mass="36278">MGEPHMQEAQVIPLRSPAQRRRMGNGRAVARPVPDTRPPVEPTPLHPRPEPTGIRQSLADALGFVRKRLAGDYSVDEFGFDPQLTDNVLMPPLKVLYDKWFRVEARGTENLPADGGALVVSNHSGTLPVDSVMTAIAVHENTATSRHLRMLGADLVFQIPVLGALARKTGQTLACMADAERLLRSGEIVGVWPEGFKGVGKPFKDRYKLQRFGRGGFVAAALRTGVPIIPVSVVGAEEIYPKIGEVKPLARLLGLPYFPITPTWPLLGPLGAVPLPSKWYIEFGSPIRTDEHDPADADDPAVVFNLTDQVRETIQQTIYRLLDQRPGVFRG</sequence>
<dbReference type="Proteomes" id="UP000295680">
    <property type="component" value="Unassembled WGS sequence"/>
</dbReference>
<proteinExistence type="predicted"/>
<dbReference type="PIRSF" id="PIRSF016753">
    <property type="entry name" value="P_lipid/glycerol_ac_tran_prd"/>
    <property type="match status" value="1"/>
</dbReference>
<dbReference type="PANTHER" id="PTHR22753:SF14">
    <property type="entry name" value="MONOACYLGLYCEROL_DIACYLGLYCEROL O-ACYLTRANSFERASE"/>
    <property type="match status" value="1"/>
</dbReference>
<accession>A0A4R2K5Y6</accession>
<dbReference type="PANTHER" id="PTHR22753">
    <property type="entry name" value="TRANSMEMBRANE PROTEIN 68"/>
    <property type="match status" value="1"/>
</dbReference>
<keyword evidence="3" id="KW-0012">Acyltransferase</keyword>
<dbReference type="Pfam" id="PF01553">
    <property type="entry name" value="Acyltransferase"/>
    <property type="match status" value="1"/>
</dbReference>
<dbReference type="InterPro" id="IPR016676">
    <property type="entry name" value="P_lipid/glycerol_AcTrfase_prd"/>
</dbReference>
<dbReference type="InterPro" id="IPR002123">
    <property type="entry name" value="Plipid/glycerol_acylTrfase"/>
</dbReference>
<feature type="compositionally biased region" description="Pro residues" evidence="1">
    <location>
        <begin position="35"/>
        <end position="46"/>
    </location>
</feature>
<dbReference type="EMBL" id="SLWS01000001">
    <property type="protein sequence ID" value="TCO65218.1"/>
    <property type="molecule type" value="Genomic_DNA"/>
</dbReference>
<dbReference type="GO" id="GO:0016746">
    <property type="term" value="F:acyltransferase activity"/>
    <property type="evidence" value="ECO:0007669"/>
    <property type="project" value="UniProtKB-KW"/>
</dbReference>
<feature type="region of interest" description="Disordered" evidence="1">
    <location>
        <begin position="1"/>
        <end position="53"/>
    </location>
</feature>